<evidence type="ECO:0000256" key="3">
    <source>
        <dbReference type="ARBA" id="ARBA00022578"/>
    </source>
</evidence>
<dbReference type="RefSeq" id="WP_105073789.1">
    <property type="nucleotide sequence ID" value="NZ_PPGH01000035.1"/>
</dbReference>
<dbReference type="PANTHER" id="PTHR35604">
    <property type="entry name" value="TRANSPOSASE INSH FOR INSERTION SEQUENCE ELEMENT IS5A-RELATED"/>
    <property type="match status" value="1"/>
</dbReference>
<evidence type="ECO:0000313" key="10">
    <source>
        <dbReference type="EMBL" id="PQJ96157.1"/>
    </source>
</evidence>
<dbReference type="EMBL" id="PPGH01000042">
    <property type="protein sequence ID" value="PQJ94779.1"/>
    <property type="molecule type" value="Genomic_DNA"/>
</dbReference>
<proteinExistence type="inferred from homology"/>
<keyword evidence="4" id="KW-0238">DNA-binding</keyword>
<organism evidence="8 12">
    <name type="scientific">Chromatium okenii</name>
    <dbReference type="NCBI Taxonomy" id="61644"/>
    <lineage>
        <taxon>Bacteria</taxon>
        <taxon>Pseudomonadati</taxon>
        <taxon>Pseudomonadota</taxon>
        <taxon>Gammaproteobacteria</taxon>
        <taxon>Chromatiales</taxon>
        <taxon>Chromatiaceae</taxon>
        <taxon>Chromatium</taxon>
    </lineage>
</organism>
<keyword evidence="3" id="KW-0815">Transposition</keyword>
<sequence>MKQFSFAQSEFLAKKKTTRRERFLNDMEKIVPWSTLVKALTPYYYPDSQGKRGRPPIGLERMLRMYFVQQWYHLADEALEDAIYDSQSLLQFIGIDLSVEAVPDATTLLKFRHLLERHALTTVIFSTINAQLREKGLLLNQGTIVDATIINAPSSTKNEAKERDPEMHSTRKGNQWYFGMKAHIGVDVNSGLVHTVVGTAANEHDVTQVENILHGQEQKVFGDAGYTGADKREKVKNKFNEKVVSWNIAEKRSKVEKMDDGLLKNLTQQIEKIKAQIRARVEHPFHIIKNLFMHRKVRYKGLAKNTAQLQTLFALANLLIAKKALLKA</sequence>
<dbReference type="OrthoDB" id="5761311at2"/>
<dbReference type="EMBL" id="PPGH01000042">
    <property type="protein sequence ID" value="PQJ94781.1"/>
    <property type="molecule type" value="Genomic_DNA"/>
</dbReference>
<dbReference type="GO" id="GO:0004803">
    <property type="term" value="F:transposase activity"/>
    <property type="evidence" value="ECO:0007669"/>
    <property type="project" value="InterPro"/>
</dbReference>
<dbReference type="InterPro" id="IPR002559">
    <property type="entry name" value="Transposase_11"/>
</dbReference>
<name>A0A2S7XM10_9GAMM</name>
<comment type="function">
    <text evidence="1">Involved in the transposition of the insertion sequence IS5.</text>
</comment>
<feature type="domain" description="Transposase IS4-like" evidence="6">
    <location>
        <begin position="141"/>
        <end position="318"/>
    </location>
</feature>
<evidence type="ECO:0000256" key="4">
    <source>
        <dbReference type="ARBA" id="ARBA00023125"/>
    </source>
</evidence>
<evidence type="ECO:0000259" key="6">
    <source>
        <dbReference type="Pfam" id="PF01609"/>
    </source>
</evidence>
<comment type="caution">
    <text evidence="8">The sequence shown here is derived from an EMBL/GenBank/DDBJ whole genome shotgun (WGS) entry which is preliminary data.</text>
</comment>
<comment type="similarity">
    <text evidence="2">Belongs to the transposase 11 family.</text>
</comment>
<dbReference type="PANTHER" id="PTHR35604:SF2">
    <property type="entry name" value="TRANSPOSASE INSH FOR INSERTION SEQUENCE ELEMENT IS5A-RELATED"/>
    <property type="match status" value="1"/>
</dbReference>
<gene>
    <name evidence="10" type="ORF">CXB77_10155</name>
    <name evidence="11" type="ORF">CXB77_11270</name>
    <name evidence="8" type="ORF">CXB77_18625</name>
    <name evidence="9" type="ORF">CXB77_18635</name>
</gene>
<evidence type="ECO:0000313" key="11">
    <source>
        <dbReference type="EMBL" id="PQJ96314.1"/>
    </source>
</evidence>
<dbReference type="Pfam" id="PF01609">
    <property type="entry name" value="DDE_Tnp_1"/>
    <property type="match status" value="1"/>
</dbReference>
<evidence type="ECO:0000259" key="7">
    <source>
        <dbReference type="Pfam" id="PF05598"/>
    </source>
</evidence>
<dbReference type="Proteomes" id="UP000239936">
    <property type="component" value="Unassembled WGS sequence"/>
</dbReference>
<evidence type="ECO:0000256" key="1">
    <source>
        <dbReference type="ARBA" id="ARBA00003544"/>
    </source>
</evidence>
<dbReference type="InterPro" id="IPR047959">
    <property type="entry name" value="Transpos_IS5"/>
</dbReference>
<keyword evidence="12" id="KW-1185">Reference proteome</keyword>
<dbReference type="NCBIfam" id="NF033581">
    <property type="entry name" value="transpos_IS5_4"/>
    <property type="match status" value="1"/>
</dbReference>
<dbReference type="InterPro" id="IPR008490">
    <property type="entry name" value="Transposase_InsH_N"/>
</dbReference>
<dbReference type="EMBL" id="PPGH01000035">
    <property type="protein sequence ID" value="PQJ96157.1"/>
    <property type="molecule type" value="Genomic_DNA"/>
</dbReference>
<evidence type="ECO:0000313" key="8">
    <source>
        <dbReference type="EMBL" id="PQJ94779.1"/>
    </source>
</evidence>
<dbReference type="Pfam" id="PF05598">
    <property type="entry name" value="DUF772"/>
    <property type="match status" value="1"/>
</dbReference>
<dbReference type="GO" id="GO:0006313">
    <property type="term" value="P:DNA transposition"/>
    <property type="evidence" value="ECO:0007669"/>
    <property type="project" value="InterPro"/>
</dbReference>
<evidence type="ECO:0000313" key="12">
    <source>
        <dbReference type="Proteomes" id="UP000239936"/>
    </source>
</evidence>
<dbReference type="GO" id="GO:0003677">
    <property type="term" value="F:DNA binding"/>
    <property type="evidence" value="ECO:0007669"/>
    <property type="project" value="UniProtKB-KW"/>
</dbReference>
<dbReference type="EMBL" id="PPGH01000035">
    <property type="protein sequence ID" value="PQJ96314.1"/>
    <property type="molecule type" value="Genomic_DNA"/>
</dbReference>
<accession>A0A2S7XM10</accession>
<reference evidence="8 12" key="1">
    <citation type="submission" date="2018-01" db="EMBL/GenBank/DDBJ databases">
        <title>The complete genome sequence of Chromatium okenii LaCa, a purple sulfur bacterium with a turbulent life.</title>
        <authorList>
            <person name="Luedin S.M."/>
            <person name="Liechti N."/>
            <person name="Storelli N."/>
            <person name="Danza F."/>
            <person name="Wittwer M."/>
            <person name="Pothier J.F."/>
            <person name="Tonolla M.A."/>
        </authorList>
    </citation>
    <scope>NUCLEOTIDE SEQUENCE [LARGE SCALE GENOMIC DNA]</scope>
    <source>
        <strain evidence="8 12">LaCa</strain>
    </source>
</reference>
<evidence type="ECO:0000256" key="2">
    <source>
        <dbReference type="ARBA" id="ARBA00010075"/>
    </source>
</evidence>
<feature type="domain" description="Transposase InsH N-terminal" evidence="7">
    <location>
        <begin position="16"/>
        <end position="113"/>
    </location>
</feature>
<evidence type="ECO:0000256" key="5">
    <source>
        <dbReference type="ARBA" id="ARBA00023172"/>
    </source>
</evidence>
<keyword evidence="5" id="KW-0233">DNA recombination</keyword>
<dbReference type="AlphaFoldDB" id="A0A2S7XM10"/>
<protein>
    <submittedName>
        <fullName evidence="8">IS5/IS1182 family transposase</fullName>
    </submittedName>
</protein>
<evidence type="ECO:0000313" key="9">
    <source>
        <dbReference type="EMBL" id="PQJ94781.1"/>
    </source>
</evidence>